<gene>
    <name evidence="1" type="ORF">SBAD_LOCUS6843</name>
</gene>
<keyword evidence="2" id="KW-1185">Reference proteome</keyword>
<name>A0A183IT96_9BILA</name>
<evidence type="ECO:0000313" key="3">
    <source>
        <dbReference type="WBParaSite" id="SBAD_0000710601-mRNA-1"/>
    </source>
</evidence>
<proteinExistence type="predicted"/>
<reference evidence="3" key="1">
    <citation type="submission" date="2016-06" db="UniProtKB">
        <authorList>
            <consortium name="WormBaseParasite"/>
        </authorList>
    </citation>
    <scope>IDENTIFICATION</scope>
</reference>
<protein>
    <submittedName>
        <fullName evidence="3">PAS domain-containing protein</fullName>
    </submittedName>
</protein>
<dbReference type="EMBL" id="UZAM01010088">
    <property type="protein sequence ID" value="VDP10947.1"/>
    <property type="molecule type" value="Genomic_DNA"/>
</dbReference>
<dbReference type="WBParaSite" id="SBAD_0000710601-mRNA-1">
    <property type="protein sequence ID" value="SBAD_0000710601-mRNA-1"/>
    <property type="gene ID" value="SBAD_0000710601"/>
</dbReference>
<accession>A0A183IT96</accession>
<organism evidence="3">
    <name type="scientific">Soboliphyme baturini</name>
    <dbReference type="NCBI Taxonomy" id="241478"/>
    <lineage>
        <taxon>Eukaryota</taxon>
        <taxon>Metazoa</taxon>
        <taxon>Ecdysozoa</taxon>
        <taxon>Nematoda</taxon>
        <taxon>Enoplea</taxon>
        <taxon>Dorylaimia</taxon>
        <taxon>Dioctophymatida</taxon>
        <taxon>Dioctophymatoidea</taxon>
        <taxon>Soboliphymatidae</taxon>
        <taxon>Soboliphyme</taxon>
    </lineage>
</organism>
<sequence>MANELAETAGTAHRRPDRRCHAFARGGLVCLSASSTKLEIPDSIPARVDFRYPVLYMNPVFAYAGFLKVSARQQKLIKLARRHCACIGRTTVTLARREGDELTFDRRVTADNVRARTGMRGASERTEAAV</sequence>
<evidence type="ECO:0000313" key="2">
    <source>
        <dbReference type="Proteomes" id="UP000270296"/>
    </source>
</evidence>
<evidence type="ECO:0000313" key="1">
    <source>
        <dbReference type="EMBL" id="VDP10947.1"/>
    </source>
</evidence>
<dbReference type="AlphaFoldDB" id="A0A183IT96"/>
<reference evidence="1 2" key="2">
    <citation type="submission" date="2018-11" db="EMBL/GenBank/DDBJ databases">
        <authorList>
            <consortium name="Pathogen Informatics"/>
        </authorList>
    </citation>
    <scope>NUCLEOTIDE SEQUENCE [LARGE SCALE GENOMIC DNA]</scope>
</reference>
<dbReference type="Proteomes" id="UP000270296">
    <property type="component" value="Unassembled WGS sequence"/>
</dbReference>